<feature type="transmembrane region" description="Helical" evidence="9">
    <location>
        <begin position="191"/>
        <end position="214"/>
    </location>
</feature>
<evidence type="ECO:0000313" key="13">
    <source>
        <dbReference type="Proteomes" id="UP000694569"/>
    </source>
</evidence>
<feature type="chain" id="PRO_5034284255" evidence="10">
    <location>
        <begin position="20"/>
        <end position="448"/>
    </location>
</feature>
<dbReference type="InterPro" id="IPR003137">
    <property type="entry name" value="PA_domain"/>
</dbReference>
<dbReference type="InterPro" id="IPR046450">
    <property type="entry name" value="PA_dom_sf"/>
</dbReference>
<dbReference type="FunFam" id="3.30.40.10:FF:000009">
    <property type="entry name" value="E3 ubiquitin-protein ligase RNF130"/>
    <property type="match status" value="1"/>
</dbReference>
<dbReference type="Ensembl" id="ENSLLET00000012391.1">
    <property type="protein sequence ID" value="ENSLLEP00000011915.1"/>
    <property type="gene ID" value="ENSLLEG00000007590.1"/>
</dbReference>
<dbReference type="Pfam" id="PF13639">
    <property type="entry name" value="zf-RING_2"/>
    <property type="match status" value="1"/>
</dbReference>
<dbReference type="AlphaFoldDB" id="A0A8C5MHA7"/>
<dbReference type="Gene3D" id="3.30.40.10">
    <property type="entry name" value="Zinc/RING finger domain, C3HC4 (zinc finger)"/>
    <property type="match status" value="1"/>
</dbReference>
<dbReference type="GeneTree" id="ENSGT00940000161020"/>
<evidence type="ECO:0000256" key="5">
    <source>
        <dbReference type="ARBA" id="ARBA00022833"/>
    </source>
</evidence>
<dbReference type="PANTHER" id="PTHR46539:SF26">
    <property type="entry name" value="E3 UBIQUITIN-PROTEIN LIGASE RNF149"/>
    <property type="match status" value="1"/>
</dbReference>
<dbReference type="CDD" id="cd02122">
    <property type="entry name" value="PA_GRAIL_like"/>
    <property type="match status" value="1"/>
</dbReference>
<name>A0A8C5MHA7_9ANUR</name>
<dbReference type="GO" id="GO:0016020">
    <property type="term" value="C:membrane"/>
    <property type="evidence" value="ECO:0007669"/>
    <property type="project" value="UniProtKB-SubCell"/>
</dbReference>
<evidence type="ECO:0000256" key="10">
    <source>
        <dbReference type="SAM" id="SignalP"/>
    </source>
</evidence>
<keyword evidence="4 8" id="KW-0863">Zinc-finger</keyword>
<dbReference type="PROSITE" id="PS50089">
    <property type="entry name" value="ZF_RING_2"/>
    <property type="match status" value="1"/>
</dbReference>
<keyword evidence="13" id="KW-1185">Reference proteome</keyword>
<evidence type="ECO:0000256" key="6">
    <source>
        <dbReference type="ARBA" id="ARBA00022989"/>
    </source>
</evidence>
<keyword evidence="2 9" id="KW-0812">Transmembrane</keyword>
<reference evidence="12" key="2">
    <citation type="submission" date="2025-09" db="UniProtKB">
        <authorList>
            <consortium name="Ensembl"/>
        </authorList>
    </citation>
    <scope>IDENTIFICATION</scope>
</reference>
<dbReference type="FunFam" id="3.50.30.30:FF:000003">
    <property type="entry name" value="E3 ubiquitin-protein ligase RNF128"/>
    <property type="match status" value="1"/>
</dbReference>
<accession>A0A8C5MHA7</accession>
<dbReference type="InterPro" id="IPR001841">
    <property type="entry name" value="Znf_RING"/>
</dbReference>
<dbReference type="SUPFAM" id="SSF52025">
    <property type="entry name" value="PA domain"/>
    <property type="match status" value="1"/>
</dbReference>
<dbReference type="Proteomes" id="UP000694569">
    <property type="component" value="Unplaced"/>
</dbReference>
<keyword evidence="7 9" id="KW-0472">Membrane</keyword>
<evidence type="ECO:0000313" key="12">
    <source>
        <dbReference type="Ensembl" id="ENSLLEP00000011915.1"/>
    </source>
</evidence>
<evidence type="ECO:0000256" key="8">
    <source>
        <dbReference type="PROSITE-ProRule" id="PRU00175"/>
    </source>
</evidence>
<keyword evidence="3" id="KW-0479">Metal-binding</keyword>
<feature type="signal peptide" evidence="10">
    <location>
        <begin position="1"/>
        <end position="19"/>
    </location>
</feature>
<evidence type="ECO:0000256" key="9">
    <source>
        <dbReference type="SAM" id="Phobius"/>
    </source>
</evidence>
<dbReference type="OrthoDB" id="9984778at2759"/>
<proteinExistence type="predicted"/>
<dbReference type="SUPFAM" id="SSF57850">
    <property type="entry name" value="RING/U-box"/>
    <property type="match status" value="1"/>
</dbReference>
<dbReference type="PANTHER" id="PTHR46539">
    <property type="entry name" value="E3 UBIQUITIN-PROTEIN LIGASE ATL42"/>
    <property type="match status" value="1"/>
</dbReference>
<evidence type="ECO:0000256" key="2">
    <source>
        <dbReference type="ARBA" id="ARBA00022692"/>
    </source>
</evidence>
<keyword evidence="5" id="KW-0862">Zinc</keyword>
<feature type="domain" description="RING-type" evidence="11">
    <location>
        <begin position="259"/>
        <end position="300"/>
    </location>
</feature>
<comment type="subcellular location">
    <subcellularLocation>
        <location evidence="1">Membrane</location>
        <topology evidence="1">Single-pass membrane protein</topology>
    </subcellularLocation>
</comment>
<dbReference type="Gene3D" id="3.50.30.30">
    <property type="match status" value="1"/>
</dbReference>
<dbReference type="InterPro" id="IPR013083">
    <property type="entry name" value="Znf_RING/FYVE/PHD"/>
</dbReference>
<gene>
    <name evidence="12" type="primary">RNF149</name>
</gene>
<evidence type="ECO:0000256" key="1">
    <source>
        <dbReference type="ARBA" id="ARBA00004167"/>
    </source>
</evidence>
<protein>
    <submittedName>
        <fullName evidence="12">Ring finger protein 149</fullName>
    </submittedName>
</protein>
<dbReference type="GO" id="GO:0008270">
    <property type="term" value="F:zinc ion binding"/>
    <property type="evidence" value="ECO:0007669"/>
    <property type="project" value="UniProtKB-KW"/>
</dbReference>
<evidence type="ECO:0000256" key="4">
    <source>
        <dbReference type="ARBA" id="ARBA00022771"/>
    </source>
</evidence>
<evidence type="ECO:0000256" key="7">
    <source>
        <dbReference type="ARBA" id="ARBA00023136"/>
    </source>
</evidence>
<dbReference type="SMART" id="SM00184">
    <property type="entry name" value="RING"/>
    <property type="match status" value="1"/>
</dbReference>
<dbReference type="Pfam" id="PF02225">
    <property type="entry name" value="PA"/>
    <property type="match status" value="1"/>
</dbReference>
<organism evidence="12 13">
    <name type="scientific">Leptobrachium leishanense</name>
    <name type="common">Leishan spiny toad</name>
    <dbReference type="NCBI Taxonomy" id="445787"/>
    <lineage>
        <taxon>Eukaryota</taxon>
        <taxon>Metazoa</taxon>
        <taxon>Chordata</taxon>
        <taxon>Craniata</taxon>
        <taxon>Vertebrata</taxon>
        <taxon>Euteleostomi</taxon>
        <taxon>Amphibia</taxon>
        <taxon>Batrachia</taxon>
        <taxon>Anura</taxon>
        <taxon>Pelobatoidea</taxon>
        <taxon>Megophryidae</taxon>
        <taxon>Leptobrachium</taxon>
    </lineage>
</organism>
<sequence length="448" mass="49778">MAGCWRLCLALCCALVCSGHPLEWFTAVVRTEYTEPLTNVTVLNSTESGSYGDHSPKESVQGWLGIPRDPDNMEACQPDSQFTVPGGLPTALDAEDGLPWIALVARGGCTFKEKVLQAARRRASAVVIYNDVKSGNATVPMSHLGTGNTVVIMVWHTKGMEILEPLRRDIPVKMVISVGTRHVQEISGQSVVFVAIAFITMMIISLAWLIFYYVQRFLYTGAQYGNQANRKETKKAISQLQLHRVKKGEKGIDIDAENCAVCIENYKPKDVVRILPCNHIFHRLCIDPWLLEHRTCPMCKLDVIKALGFWVDPEETLDIPVPESMAGSSLSVGTLSVAQEDNRSEANNLLSYSTDDSLSQCNSAKEDAGETTALLGRHMVYVSNSLVKVIQLHLHVVQTYKTTIIAFSFQRKIYLRFLDPQIQLCPIQQDVKSIVCRAVGYVMKTTVQ</sequence>
<evidence type="ECO:0000259" key="11">
    <source>
        <dbReference type="PROSITE" id="PS50089"/>
    </source>
</evidence>
<reference evidence="12" key="1">
    <citation type="submission" date="2025-08" db="UniProtKB">
        <authorList>
            <consortium name="Ensembl"/>
        </authorList>
    </citation>
    <scope>IDENTIFICATION</scope>
</reference>
<evidence type="ECO:0000256" key="3">
    <source>
        <dbReference type="ARBA" id="ARBA00022723"/>
    </source>
</evidence>
<keyword evidence="6 9" id="KW-1133">Transmembrane helix</keyword>
<keyword evidence="10" id="KW-0732">Signal</keyword>